<evidence type="ECO:0000313" key="1">
    <source>
        <dbReference type="EMBL" id="SEI52825.1"/>
    </source>
</evidence>
<dbReference type="GO" id="GO:0016779">
    <property type="term" value="F:nucleotidyltransferase activity"/>
    <property type="evidence" value="ECO:0007669"/>
    <property type="project" value="UniProtKB-KW"/>
</dbReference>
<keyword evidence="1" id="KW-0808">Transferase</keyword>
<dbReference type="STRING" id="1144548.SAMN05443287_101138"/>
<accession>A0A1H6RMJ6</accession>
<dbReference type="EMBL" id="FNYV01000001">
    <property type="protein sequence ID" value="SEI52825.1"/>
    <property type="molecule type" value="Genomic_DNA"/>
</dbReference>
<proteinExistence type="predicted"/>
<name>A0A1H6RMJ6_9ACTN</name>
<dbReference type="Proteomes" id="UP000198707">
    <property type="component" value="Unassembled WGS sequence"/>
</dbReference>
<keyword evidence="2" id="KW-1185">Reference proteome</keyword>
<keyword evidence="1" id="KW-0548">Nucleotidyltransferase</keyword>
<reference evidence="2" key="1">
    <citation type="submission" date="2016-10" db="EMBL/GenBank/DDBJ databases">
        <authorList>
            <person name="Varghese N."/>
            <person name="Submissions S."/>
        </authorList>
    </citation>
    <scope>NUCLEOTIDE SEQUENCE [LARGE SCALE GENOMIC DNA]</scope>
    <source>
        <strain evidence="2">CGMCC 4.7038</strain>
    </source>
</reference>
<dbReference type="AlphaFoldDB" id="A0A1H6RMJ6"/>
<protein>
    <submittedName>
        <fullName evidence="1">2-phospho-L-lactate guanylyltransferase</fullName>
    </submittedName>
</protein>
<evidence type="ECO:0000313" key="2">
    <source>
        <dbReference type="Proteomes" id="UP000198707"/>
    </source>
</evidence>
<organism evidence="1 2">
    <name type="scientific">Micromonospora phaseoli</name>
    <dbReference type="NCBI Taxonomy" id="1144548"/>
    <lineage>
        <taxon>Bacteria</taxon>
        <taxon>Bacillati</taxon>
        <taxon>Actinomycetota</taxon>
        <taxon>Actinomycetes</taxon>
        <taxon>Micromonosporales</taxon>
        <taxon>Micromonosporaceae</taxon>
        <taxon>Micromonospora</taxon>
    </lineage>
</organism>
<gene>
    <name evidence="1" type="ORF">SAMN05443287_101138</name>
</gene>
<sequence length="70" mass="7387">MYGAGMQGTVATFDAATRSGLLLLDDGTELSFPTRAFDASGLRLLRLGQRVRVETDAAGAVIRVTLPTMS</sequence>